<dbReference type="SUPFAM" id="SSF47413">
    <property type="entry name" value="lambda repressor-like DNA-binding domains"/>
    <property type="match status" value="1"/>
</dbReference>
<evidence type="ECO:0000313" key="6">
    <source>
        <dbReference type="Proteomes" id="UP001064971"/>
    </source>
</evidence>
<organism evidence="5 6">
    <name type="scientific">Deinococcus aetherius</name>
    <dbReference type="NCBI Taxonomy" id="200252"/>
    <lineage>
        <taxon>Bacteria</taxon>
        <taxon>Thermotogati</taxon>
        <taxon>Deinococcota</taxon>
        <taxon>Deinococci</taxon>
        <taxon>Deinococcales</taxon>
        <taxon>Deinococcaceae</taxon>
        <taxon>Deinococcus</taxon>
    </lineage>
</organism>
<keyword evidence="2" id="KW-0238">DNA-binding</keyword>
<dbReference type="InterPro" id="IPR010982">
    <property type="entry name" value="Lambda_DNA-bd_dom_sf"/>
</dbReference>
<evidence type="ECO:0000259" key="4">
    <source>
        <dbReference type="PROSITE" id="PS50932"/>
    </source>
</evidence>
<gene>
    <name evidence="5" type="ORF">DAETH_33700</name>
</gene>
<evidence type="ECO:0000256" key="2">
    <source>
        <dbReference type="ARBA" id="ARBA00023125"/>
    </source>
</evidence>
<keyword evidence="5" id="KW-0614">Plasmid</keyword>
<dbReference type="PROSITE" id="PS50932">
    <property type="entry name" value="HTH_LACI_2"/>
    <property type="match status" value="1"/>
</dbReference>
<dbReference type="InterPro" id="IPR000843">
    <property type="entry name" value="HTH_LacI"/>
</dbReference>
<accession>A0ABN6RM34</accession>
<keyword evidence="3" id="KW-0804">Transcription</keyword>
<dbReference type="SMART" id="SM00354">
    <property type="entry name" value="HTH_LACI"/>
    <property type="match status" value="1"/>
</dbReference>
<dbReference type="InterPro" id="IPR028082">
    <property type="entry name" value="Peripla_BP_I"/>
</dbReference>
<feature type="domain" description="HTH lacI-type" evidence="4">
    <location>
        <begin position="68"/>
        <end position="119"/>
    </location>
</feature>
<sequence>MRQAPAGANLKKSISNRDVERIAHHAGLTTEQVRAALAMRGDVFPELQDRVAASASELRYTITVRDRVAMAAGTSVATVNRAYRPEARHLVRPEVLQAIEREAARMGYTPDPVAQARRTQQSTIVAICPEMTHLSSPYHAALIRALTEVVTERGLYPVITPIPQDRLLPDIAQSSITSLVVLWEGPRTNQQAAALRAAGRQAVLIGHHERLPSVAPDWTEAYERLTHRALEQGYDMLHLGYYSEQRWAASARLEGMARALASSRHQPRLRLWLHPDLDLTRAVEALHAQEMYAAATLLTVLAGTPGALERRPRLGLEGIIQELTEELRRLQKDGSQRVALLGYSDMTIRQLMWQLTADGSGLRLGDHLGLAGHDNLEPIMRYLNPVLTTIAYDFSDFAGQLIDQIDPENEGGFTGLPTELILRESL</sequence>
<proteinExistence type="predicted"/>
<keyword evidence="6" id="KW-1185">Reference proteome</keyword>
<geneLocation type="plasmid" evidence="5 6">
    <name>pDAETH-1</name>
</geneLocation>
<evidence type="ECO:0000256" key="3">
    <source>
        <dbReference type="ARBA" id="ARBA00023163"/>
    </source>
</evidence>
<dbReference type="Proteomes" id="UP001064971">
    <property type="component" value="Plasmid pDAETH-1"/>
</dbReference>
<evidence type="ECO:0000256" key="1">
    <source>
        <dbReference type="ARBA" id="ARBA00023015"/>
    </source>
</evidence>
<dbReference type="SUPFAM" id="SSF53822">
    <property type="entry name" value="Periplasmic binding protein-like I"/>
    <property type="match status" value="1"/>
</dbReference>
<keyword evidence="1" id="KW-0805">Transcription regulation</keyword>
<reference evidence="5" key="1">
    <citation type="submission" date="2022-07" db="EMBL/GenBank/DDBJ databases">
        <title>Complete Genome Sequence of the Radioresistant Bacterium Deinococcus aetherius ST0316, Isolated from the Air Dust collected in Lower Stratosphere above Japan.</title>
        <authorList>
            <person name="Satoh K."/>
            <person name="Hagiwara K."/>
            <person name="Katsumata K."/>
            <person name="Kubo A."/>
            <person name="Yokobori S."/>
            <person name="Yamagishi A."/>
            <person name="Oono Y."/>
            <person name="Narumi I."/>
        </authorList>
    </citation>
    <scope>NUCLEOTIDE SEQUENCE</scope>
    <source>
        <strain evidence="5">ST0316</strain>
        <plasmid evidence="5">pDAETH-1</plasmid>
    </source>
</reference>
<dbReference type="Gene3D" id="1.10.260.40">
    <property type="entry name" value="lambda repressor-like DNA-binding domains"/>
    <property type="match status" value="1"/>
</dbReference>
<dbReference type="EMBL" id="AP026561">
    <property type="protein sequence ID" value="BDP43401.1"/>
    <property type="molecule type" value="Genomic_DNA"/>
</dbReference>
<evidence type="ECO:0000313" key="5">
    <source>
        <dbReference type="EMBL" id="BDP43401.1"/>
    </source>
</evidence>
<dbReference type="PANTHER" id="PTHR30146:SF109">
    <property type="entry name" value="HTH-TYPE TRANSCRIPTIONAL REGULATOR GALS"/>
    <property type="match status" value="1"/>
</dbReference>
<name>A0ABN6RM34_9DEIO</name>
<protein>
    <recommendedName>
        <fullName evidence="4">HTH lacI-type domain-containing protein</fullName>
    </recommendedName>
</protein>
<dbReference type="Gene3D" id="3.40.50.2300">
    <property type="match status" value="2"/>
</dbReference>
<dbReference type="PANTHER" id="PTHR30146">
    <property type="entry name" value="LACI-RELATED TRANSCRIPTIONAL REPRESSOR"/>
    <property type="match status" value="1"/>
</dbReference>